<comment type="caution">
    <text evidence="1">The sequence shown here is derived from an EMBL/GenBank/DDBJ whole genome shotgun (WGS) entry which is preliminary data.</text>
</comment>
<gene>
    <name evidence="1" type="ORF">Baya_5200</name>
</gene>
<accession>A0A556TTU8</accession>
<dbReference type="Proteomes" id="UP000319801">
    <property type="component" value="Unassembled WGS sequence"/>
</dbReference>
<sequence>MKQSLISALVERTRYQKKAVSNQLLGKPVRAERKVEHLPSIAEFVYVSTHLLDGAARPLRSEYNAVTISINQHSASWGTSKASRMLLPGFSRVSLSPHPNRSAAAANVRLNIAI</sequence>
<evidence type="ECO:0000313" key="1">
    <source>
        <dbReference type="EMBL" id="TSK67223.1"/>
    </source>
</evidence>
<dbReference type="EMBL" id="VCAZ01000018">
    <property type="protein sequence ID" value="TSK67223.1"/>
    <property type="molecule type" value="Genomic_DNA"/>
</dbReference>
<reference evidence="1 2" key="1">
    <citation type="journal article" date="2019" name="Genome Biol. Evol.">
        <title>Whole-Genome Sequencing of the Giant Devil Catfish, Bagarius yarrelli.</title>
        <authorList>
            <person name="Jiang W."/>
            <person name="Lv Y."/>
            <person name="Cheng L."/>
            <person name="Yang K."/>
            <person name="Chao B."/>
            <person name="Wang X."/>
            <person name="Li Y."/>
            <person name="Pan X."/>
            <person name="You X."/>
            <person name="Zhang Y."/>
            <person name="Yang J."/>
            <person name="Li J."/>
            <person name="Zhang X."/>
            <person name="Liu S."/>
            <person name="Sun C."/>
            <person name="Yang J."/>
            <person name="Shi Q."/>
        </authorList>
    </citation>
    <scope>NUCLEOTIDE SEQUENCE [LARGE SCALE GENOMIC DNA]</scope>
    <source>
        <strain evidence="1">JWS20170419001</strain>
        <tissue evidence="1">Muscle</tissue>
    </source>
</reference>
<evidence type="ECO:0000313" key="2">
    <source>
        <dbReference type="Proteomes" id="UP000319801"/>
    </source>
</evidence>
<protein>
    <submittedName>
        <fullName evidence="1">Uncharacterized protein</fullName>
    </submittedName>
</protein>
<dbReference type="AlphaFoldDB" id="A0A556TTU8"/>
<proteinExistence type="predicted"/>
<keyword evidence="2" id="KW-1185">Reference proteome</keyword>
<organism evidence="1 2">
    <name type="scientific">Bagarius yarrelli</name>
    <name type="common">Goonch</name>
    <name type="synonym">Bagrus yarrelli</name>
    <dbReference type="NCBI Taxonomy" id="175774"/>
    <lineage>
        <taxon>Eukaryota</taxon>
        <taxon>Metazoa</taxon>
        <taxon>Chordata</taxon>
        <taxon>Craniata</taxon>
        <taxon>Vertebrata</taxon>
        <taxon>Euteleostomi</taxon>
        <taxon>Actinopterygii</taxon>
        <taxon>Neopterygii</taxon>
        <taxon>Teleostei</taxon>
        <taxon>Ostariophysi</taxon>
        <taxon>Siluriformes</taxon>
        <taxon>Sisoridae</taxon>
        <taxon>Sisorinae</taxon>
        <taxon>Bagarius</taxon>
    </lineage>
</organism>
<dbReference type="OrthoDB" id="10512639at2759"/>
<name>A0A556TTU8_BAGYA</name>